<dbReference type="GO" id="GO:0009294">
    <property type="term" value="P:DNA-mediated transformation"/>
    <property type="evidence" value="ECO:0007669"/>
    <property type="project" value="InterPro"/>
</dbReference>
<gene>
    <name evidence="3" type="ORF">FF36_06463</name>
</gene>
<dbReference type="Pfam" id="PF02481">
    <property type="entry name" value="DNA_processg_A"/>
    <property type="match status" value="1"/>
</dbReference>
<dbReference type="Proteomes" id="UP000032545">
    <property type="component" value="Unassembled WGS sequence"/>
</dbReference>
<dbReference type="PANTHER" id="PTHR43022:SF1">
    <property type="entry name" value="PROTEIN SMF"/>
    <property type="match status" value="1"/>
</dbReference>
<dbReference type="InterPro" id="IPR057666">
    <property type="entry name" value="DrpA_SLOG"/>
</dbReference>
<accession>A0A0D8B517</accession>
<dbReference type="Gene3D" id="3.40.50.450">
    <property type="match status" value="1"/>
</dbReference>
<keyword evidence="4" id="KW-1185">Reference proteome</keyword>
<dbReference type="AlphaFoldDB" id="A0A0D8B517"/>
<dbReference type="PATRIC" id="fig|1502723.3.peg.1716"/>
<sequence>PPIAVYATALDLRACERREPNLPGLLVSDAPPDTPSSRHRSLARQDLLCYLSAGIVVVEAHFHSTTFAAVYYARRRGRLVMAVPGPITSSATAATHHLIRNHDATLVDSADAVSASLLAAMTAPSDPSAGGAR</sequence>
<dbReference type="PANTHER" id="PTHR43022">
    <property type="entry name" value="PROTEIN SMF"/>
    <property type="match status" value="1"/>
</dbReference>
<reference evidence="4" key="1">
    <citation type="submission" date="2015-02" db="EMBL/GenBank/DDBJ databases">
        <title>Draft Genome of Frankia sp. CpI1-S.</title>
        <authorList>
            <person name="Oshone R.T."/>
            <person name="Ngom M."/>
            <person name="Ghodhbane-Gtari F."/>
            <person name="Gtari M."/>
            <person name="Morris K."/>
            <person name="Thomas K."/>
            <person name="Sen A."/>
            <person name="Tisa L.S."/>
        </authorList>
    </citation>
    <scope>NUCLEOTIDE SEQUENCE [LARGE SCALE GENOMIC DNA]</scope>
    <source>
        <strain evidence="4">CpI1-S</strain>
    </source>
</reference>
<comment type="caution">
    <text evidence="3">The sequence shown here is derived from an EMBL/GenBank/DDBJ whole genome shotgun (WGS) entry which is preliminary data.</text>
</comment>
<feature type="domain" description="Smf/DprA SLOG" evidence="2">
    <location>
        <begin position="24"/>
        <end position="115"/>
    </location>
</feature>
<dbReference type="SUPFAM" id="SSF102405">
    <property type="entry name" value="MCP/YpsA-like"/>
    <property type="match status" value="1"/>
</dbReference>
<organism evidence="3 4">
    <name type="scientific">Frankia torreyi</name>
    <dbReference type="NCBI Taxonomy" id="1856"/>
    <lineage>
        <taxon>Bacteria</taxon>
        <taxon>Bacillati</taxon>
        <taxon>Actinomycetota</taxon>
        <taxon>Actinomycetes</taxon>
        <taxon>Frankiales</taxon>
        <taxon>Frankiaceae</taxon>
        <taxon>Frankia</taxon>
    </lineage>
</organism>
<dbReference type="RefSeq" id="WP_044888823.1">
    <property type="nucleotide sequence ID" value="NZ_JYFN01000153.1"/>
</dbReference>
<proteinExistence type="inferred from homology"/>
<evidence type="ECO:0000313" key="4">
    <source>
        <dbReference type="Proteomes" id="UP000032545"/>
    </source>
</evidence>
<evidence type="ECO:0000256" key="1">
    <source>
        <dbReference type="ARBA" id="ARBA00006525"/>
    </source>
</evidence>
<protein>
    <submittedName>
        <fullName evidence="3">DNA recombination-mediator protein A</fullName>
    </submittedName>
</protein>
<evidence type="ECO:0000313" key="3">
    <source>
        <dbReference type="EMBL" id="KJE19266.1"/>
    </source>
</evidence>
<name>A0A0D8B517_9ACTN</name>
<reference evidence="3 4" key="2">
    <citation type="journal article" date="2016" name="Genome Announc.">
        <title>Permanent Draft Genome Sequences for Two Variants of Frankia sp. Strain CpI1, the First Frankia Strain Isolated from Root Nodules of Comptonia peregrina.</title>
        <authorList>
            <person name="Oshone R."/>
            <person name="Hurst S.G.IV."/>
            <person name="Abebe-Akele F."/>
            <person name="Simpson S."/>
            <person name="Morris K."/>
            <person name="Thomas W.K."/>
            <person name="Tisa L.S."/>
        </authorList>
    </citation>
    <scope>NUCLEOTIDE SEQUENCE [LARGE SCALE GENOMIC DNA]</scope>
    <source>
        <strain evidence="4">CpI1-S</strain>
    </source>
</reference>
<feature type="non-terminal residue" evidence="3">
    <location>
        <position position="1"/>
    </location>
</feature>
<dbReference type="EMBL" id="JYFN01000153">
    <property type="protein sequence ID" value="KJE19266.1"/>
    <property type="molecule type" value="Genomic_DNA"/>
</dbReference>
<dbReference type="InterPro" id="IPR003488">
    <property type="entry name" value="DprA"/>
</dbReference>
<comment type="similarity">
    <text evidence="1">Belongs to the DprA/Smf family.</text>
</comment>
<evidence type="ECO:0000259" key="2">
    <source>
        <dbReference type="Pfam" id="PF02481"/>
    </source>
</evidence>